<dbReference type="PANTHER" id="PTHR43014:SF2">
    <property type="entry name" value="MERCURIC REDUCTASE"/>
    <property type="match status" value="1"/>
</dbReference>
<evidence type="ECO:0000256" key="11">
    <source>
        <dbReference type="SAM" id="Phobius"/>
    </source>
</evidence>
<dbReference type="GO" id="GO:0016668">
    <property type="term" value="F:oxidoreductase activity, acting on a sulfur group of donors, NAD(P) as acceptor"/>
    <property type="evidence" value="ECO:0007669"/>
    <property type="project" value="InterPro"/>
</dbReference>
<dbReference type="AlphaFoldDB" id="A0AAU8J917"/>
<dbReference type="FunFam" id="3.50.50.60:FF:000379">
    <property type="entry name" value="Mercuric reductase"/>
    <property type="match status" value="1"/>
</dbReference>
<dbReference type="FunFam" id="3.30.390.30:FF:000001">
    <property type="entry name" value="Dihydrolipoyl dehydrogenase"/>
    <property type="match status" value="1"/>
</dbReference>
<dbReference type="GO" id="GO:0050660">
    <property type="term" value="F:flavin adenine dinucleotide binding"/>
    <property type="evidence" value="ECO:0007669"/>
    <property type="project" value="TreeGrafter"/>
</dbReference>
<keyword evidence="11" id="KW-0472">Membrane</keyword>
<dbReference type="PRINTS" id="PR00368">
    <property type="entry name" value="FADPNR"/>
</dbReference>
<evidence type="ECO:0000256" key="1">
    <source>
        <dbReference type="ARBA" id="ARBA00007532"/>
    </source>
</evidence>
<evidence type="ECO:0000256" key="6">
    <source>
        <dbReference type="ARBA" id="ARBA00023157"/>
    </source>
</evidence>
<dbReference type="InterPro" id="IPR016156">
    <property type="entry name" value="FAD/NAD-linked_Rdtase_dimer_sf"/>
</dbReference>
<dbReference type="RefSeq" id="WP_054465409.1">
    <property type="nucleotide sequence ID" value="NZ_CP159837.1"/>
</dbReference>
<dbReference type="InterPro" id="IPR023753">
    <property type="entry name" value="FAD/NAD-binding_dom"/>
</dbReference>
<name>A0AAU8J917_9CYAN</name>
<sequence length="530" mass="57468">MTNSIHQEPALQPLDRYNQALMSQVHPADWVNPQPANCYDLVVIGAGTAGLVVAAGAAGLGLGLKVALIEKSLMGGDCLNVGCVPSKSVIRSARVAADMRDTAAFGIQPPDSINIDFAVVMQRMREIRAGISHHDSAERFKNLGVDVFLGNAAFVNKEAIAVSKTISDLSPQPDSFLRFKKAVIATGARASRPQIPGLAEAGYLTNETVFSLTECPKRLAVIGGGPIGCELAQAFHRLGSQVILFHKHGHLLDREDEDAAEIIQQQLFRENLNLILNCNLEKVELSDTGKVIYYRQNSQENRDIIQTVIVDEILVGAGRTPNIDGLNLDAVGVEYDNHRGVVVNDYLQTTNPRIYAAGDICMNWKFTHAADAAARIVIKNTLFSPFGLGQSKLSNLVMPWVTYTDPEIAHAGLYEREAQAKGLETNTIKIPFSTVDRALTDGETEGFVKILQKKGSDQILGATIVARHAGEMISEITLAITTKQGLNALSGVIHPYPTQADAIKKAADAYRRTLLTPRTKSLLKLLSKFS</sequence>
<dbReference type="NCBIfam" id="NF004991">
    <property type="entry name" value="PRK06370.1-3"/>
    <property type="match status" value="1"/>
</dbReference>
<feature type="binding site" evidence="8">
    <location>
        <begin position="223"/>
        <end position="230"/>
    </location>
    <ligand>
        <name>NAD(+)</name>
        <dbReference type="ChEBI" id="CHEBI:57540"/>
    </ligand>
</feature>
<evidence type="ECO:0000256" key="4">
    <source>
        <dbReference type="ARBA" id="ARBA00022857"/>
    </source>
</evidence>
<reference evidence="14" key="1">
    <citation type="submission" date="2024-07" db="EMBL/GenBank/DDBJ databases">
        <authorList>
            <person name="Kim Y.J."/>
            <person name="Jeong J.Y."/>
        </authorList>
    </citation>
    <scope>NUCLEOTIDE SEQUENCE</scope>
    <source>
        <strain evidence="14">GIHE-MW2</strain>
    </source>
</reference>
<accession>A0AAU8J917</accession>
<keyword evidence="11" id="KW-0812">Transmembrane</keyword>
<evidence type="ECO:0000256" key="7">
    <source>
        <dbReference type="ARBA" id="ARBA00023284"/>
    </source>
</evidence>
<evidence type="ECO:0000256" key="9">
    <source>
        <dbReference type="PIRSR" id="PIRSR000350-4"/>
    </source>
</evidence>
<keyword evidence="5 10" id="KW-0560">Oxidoreductase</keyword>
<dbReference type="InterPro" id="IPR012999">
    <property type="entry name" value="Pyr_OxRdtase_I_AS"/>
</dbReference>
<protein>
    <submittedName>
        <fullName evidence="14">Mercuric reductase</fullName>
    </submittedName>
</protein>
<dbReference type="PROSITE" id="PS00076">
    <property type="entry name" value="PYRIDINE_REDOX_1"/>
    <property type="match status" value="1"/>
</dbReference>
<feature type="domain" description="Pyridine nucleotide-disulphide oxidoreductase dimerisation" evidence="12">
    <location>
        <begin position="398"/>
        <end position="507"/>
    </location>
</feature>
<evidence type="ECO:0000313" key="14">
    <source>
        <dbReference type="EMBL" id="XCM35643.1"/>
    </source>
</evidence>
<keyword evidence="7 10" id="KW-0676">Redox-active center</keyword>
<comment type="similarity">
    <text evidence="1 10">Belongs to the class-I pyridine nucleotide-disulfide oxidoreductase family.</text>
</comment>
<dbReference type="InterPro" id="IPR001100">
    <property type="entry name" value="Pyr_nuc-diS_OxRdtase"/>
</dbReference>
<evidence type="ECO:0000259" key="12">
    <source>
        <dbReference type="Pfam" id="PF02852"/>
    </source>
</evidence>
<dbReference type="SUPFAM" id="SSF55424">
    <property type="entry name" value="FAD/NAD-linked reductases, dimerisation (C-terminal) domain"/>
    <property type="match status" value="1"/>
</dbReference>
<dbReference type="PANTHER" id="PTHR43014">
    <property type="entry name" value="MERCURIC REDUCTASE"/>
    <property type="match status" value="1"/>
</dbReference>
<keyword evidence="3 8" id="KW-0274">FAD</keyword>
<evidence type="ECO:0000256" key="5">
    <source>
        <dbReference type="ARBA" id="ARBA00023002"/>
    </source>
</evidence>
<dbReference type="PRINTS" id="PR00411">
    <property type="entry name" value="PNDRDTASEI"/>
</dbReference>
<evidence type="ECO:0000256" key="10">
    <source>
        <dbReference type="RuleBase" id="RU003691"/>
    </source>
</evidence>
<keyword evidence="6" id="KW-1015">Disulfide bond</keyword>
<organism evidence="14">
    <name type="scientific">Planktothricoides raciborskii GIHE-MW2</name>
    <dbReference type="NCBI Taxonomy" id="2792601"/>
    <lineage>
        <taxon>Bacteria</taxon>
        <taxon>Bacillati</taxon>
        <taxon>Cyanobacteriota</taxon>
        <taxon>Cyanophyceae</taxon>
        <taxon>Oscillatoriophycideae</taxon>
        <taxon>Oscillatoriales</taxon>
        <taxon>Oscillatoriaceae</taxon>
        <taxon>Planktothricoides</taxon>
    </lineage>
</organism>
<feature type="domain" description="FAD/NAD(P)-binding" evidence="13">
    <location>
        <begin position="39"/>
        <end position="372"/>
    </location>
</feature>
<keyword evidence="8" id="KW-0547">Nucleotide-binding</keyword>
<keyword evidence="8" id="KW-0520">NAD</keyword>
<dbReference type="Gene3D" id="3.30.390.30">
    <property type="match status" value="1"/>
</dbReference>
<dbReference type="PIRSF" id="PIRSF000350">
    <property type="entry name" value="Mercury_reductase_MerA"/>
    <property type="match status" value="1"/>
</dbReference>
<feature type="transmembrane region" description="Helical" evidence="11">
    <location>
        <begin position="41"/>
        <end position="64"/>
    </location>
</feature>
<feature type="disulfide bond" description="Redox-active" evidence="9">
    <location>
        <begin position="78"/>
        <end position="83"/>
    </location>
</feature>
<feature type="binding site" evidence="8">
    <location>
        <position position="359"/>
    </location>
    <ligand>
        <name>FAD</name>
        <dbReference type="ChEBI" id="CHEBI:57692"/>
    </ligand>
</feature>
<evidence type="ECO:0000259" key="13">
    <source>
        <dbReference type="Pfam" id="PF07992"/>
    </source>
</evidence>
<dbReference type="Pfam" id="PF07992">
    <property type="entry name" value="Pyr_redox_2"/>
    <property type="match status" value="1"/>
</dbReference>
<dbReference type="Pfam" id="PF02852">
    <property type="entry name" value="Pyr_redox_dim"/>
    <property type="match status" value="1"/>
</dbReference>
<keyword evidence="11" id="KW-1133">Transmembrane helix</keyword>
<feature type="binding site" evidence="8">
    <location>
        <position position="318"/>
    </location>
    <ligand>
        <name>NAD(+)</name>
        <dbReference type="ChEBI" id="CHEBI:57540"/>
    </ligand>
</feature>
<dbReference type="InterPro" id="IPR036188">
    <property type="entry name" value="FAD/NAD-bd_sf"/>
</dbReference>
<keyword evidence="4" id="KW-0521">NADP</keyword>
<dbReference type="EMBL" id="CP159837">
    <property type="protein sequence ID" value="XCM35643.1"/>
    <property type="molecule type" value="Genomic_DNA"/>
</dbReference>
<proteinExistence type="inferred from homology"/>
<evidence type="ECO:0000256" key="2">
    <source>
        <dbReference type="ARBA" id="ARBA00022630"/>
    </source>
</evidence>
<dbReference type="InterPro" id="IPR004099">
    <property type="entry name" value="Pyr_nucl-diS_OxRdtase_dimer"/>
</dbReference>
<gene>
    <name evidence="14" type="ORF">ABWT76_004336</name>
</gene>
<feature type="binding site" evidence="8">
    <location>
        <position position="87"/>
    </location>
    <ligand>
        <name>FAD</name>
        <dbReference type="ChEBI" id="CHEBI:57692"/>
    </ligand>
</feature>
<evidence type="ECO:0000256" key="3">
    <source>
        <dbReference type="ARBA" id="ARBA00022827"/>
    </source>
</evidence>
<comment type="cofactor">
    <cofactor evidence="8">
        <name>FAD</name>
        <dbReference type="ChEBI" id="CHEBI:57692"/>
    </cofactor>
    <text evidence="8">Binds 1 FAD per subunit.</text>
</comment>
<dbReference type="SUPFAM" id="SSF51905">
    <property type="entry name" value="FAD/NAD(P)-binding domain"/>
    <property type="match status" value="1"/>
</dbReference>
<keyword evidence="2 10" id="KW-0285">Flavoprotein</keyword>
<evidence type="ECO:0000256" key="8">
    <source>
        <dbReference type="PIRSR" id="PIRSR000350-3"/>
    </source>
</evidence>
<dbReference type="Gene3D" id="3.50.50.60">
    <property type="entry name" value="FAD/NAD(P)-binding domain"/>
    <property type="match status" value="2"/>
</dbReference>
<dbReference type="GO" id="GO:0003955">
    <property type="term" value="F:NAD(P)H dehydrogenase (quinone) activity"/>
    <property type="evidence" value="ECO:0007669"/>
    <property type="project" value="TreeGrafter"/>
</dbReference>